<dbReference type="InterPro" id="IPR029044">
    <property type="entry name" value="Nucleotide-diphossugar_trans"/>
</dbReference>
<dbReference type="Proteomes" id="UP000229401">
    <property type="component" value="Unassembled WGS sequence"/>
</dbReference>
<evidence type="ECO:0000313" key="3">
    <source>
        <dbReference type="Proteomes" id="UP000229401"/>
    </source>
</evidence>
<evidence type="ECO:0000259" key="1">
    <source>
        <dbReference type="Pfam" id="PF00535"/>
    </source>
</evidence>
<dbReference type="AlphaFoldDB" id="A0A2M7QJB7"/>
<dbReference type="Pfam" id="PF00535">
    <property type="entry name" value="Glycos_transf_2"/>
    <property type="match status" value="1"/>
</dbReference>
<proteinExistence type="predicted"/>
<reference evidence="3" key="1">
    <citation type="submission" date="2017-09" db="EMBL/GenBank/DDBJ databases">
        <title>Depth-based differentiation of microbial function through sediment-hosted aquifers and enrichment of novel symbionts in the deep terrestrial subsurface.</title>
        <authorList>
            <person name="Probst A.J."/>
            <person name="Ladd B."/>
            <person name="Jarett J.K."/>
            <person name="Geller-Mcgrath D.E."/>
            <person name="Sieber C.M.K."/>
            <person name="Emerson J.B."/>
            <person name="Anantharaman K."/>
            <person name="Thomas B.C."/>
            <person name="Malmstrom R."/>
            <person name="Stieglmeier M."/>
            <person name="Klingl A."/>
            <person name="Woyke T."/>
            <person name="Ryan C.M."/>
            <person name="Banfield J.F."/>
        </authorList>
    </citation>
    <scope>NUCLEOTIDE SEQUENCE [LARGE SCALE GENOMIC DNA]</scope>
</reference>
<dbReference type="EMBL" id="PFLI01000034">
    <property type="protein sequence ID" value="PIY72437.1"/>
    <property type="molecule type" value="Genomic_DNA"/>
</dbReference>
<evidence type="ECO:0000313" key="2">
    <source>
        <dbReference type="EMBL" id="PIY72437.1"/>
    </source>
</evidence>
<dbReference type="PANTHER" id="PTHR43630">
    <property type="entry name" value="POLY-BETA-1,6-N-ACETYL-D-GLUCOSAMINE SYNTHASE"/>
    <property type="match status" value="1"/>
</dbReference>
<sequence length="291" mass="34117">MRLSLVIATHNEEENMRDCILSCKNIADEIIAVDGSSTDKTVEIARKLGAKVVITDNHSMFHFNKQKAIDLATGDWILQLDADERVSPELAREIKQIIQMTNQEINIYQQNLPDKDLFERHQNLNVHSTLDPRPSTINAFYIPRLNYFLGKYLRYGGVYPDGVIRLFRRGKAHLPCKSVHELMEVDGKTGWLQNPLLHYDSPTFKRYLERNNRYVDHLTLNINSQMSKKNLLQKIIFAVNWILVKPIWWFLMTTFRHKGILDGWQGVVFSFFSALRFPRAYLRYMFKKIND</sequence>
<dbReference type="InterPro" id="IPR001173">
    <property type="entry name" value="Glyco_trans_2-like"/>
</dbReference>
<accession>A0A2M7QJB7</accession>
<dbReference type="SUPFAM" id="SSF53448">
    <property type="entry name" value="Nucleotide-diphospho-sugar transferases"/>
    <property type="match status" value="1"/>
</dbReference>
<protein>
    <recommendedName>
        <fullName evidence="1">Glycosyltransferase 2-like domain-containing protein</fullName>
    </recommendedName>
</protein>
<dbReference type="Gene3D" id="3.90.550.10">
    <property type="entry name" value="Spore Coat Polysaccharide Biosynthesis Protein SpsA, Chain A"/>
    <property type="match status" value="1"/>
</dbReference>
<gene>
    <name evidence="2" type="ORF">COY87_00990</name>
</gene>
<dbReference type="CDD" id="cd02511">
    <property type="entry name" value="Beta4Glucosyltransferase"/>
    <property type="match status" value="1"/>
</dbReference>
<organism evidence="2 3">
    <name type="scientific">Candidatus Roizmanbacteria bacterium CG_4_10_14_0_8_um_filter_33_9</name>
    <dbReference type="NCBI Taxonomy" id="1974826"/>
    <lineage>
        <taxon>Bacteria</taxon>
        <taxon>Candidatus Roizmaniibacteriota</taxon>
    </lineage>
</organism>
<name>A0A2M7QJB7_9BACT</name>
<dbReference type="PANTHER" id="PTHR43630:SF2">
    <property type="entry name" value="GLYCOSYLTRANSFERASE"/>
    <property type="match status" value="1"/>
</dbReference>
<feature type="domain" description="Glycosyltransferase 2-like" evidence="1">
    <location>
        <begin position="4"/>
        <end position="168"/>
    </location>
</feature>
<comment type="caution">
    <text evidence="2">The sequence shown here is derived from an EMBL/GenBank/DDBJ whole genome shotgun (WGS) entry which is preliminary data.</text>
</comment>